<organism evidence="4 5">
    <name type="scientific">Microbaculum marinum</name>
    <dbReference type="NCBI Taxonomy" id="1764581"/>
    <lineage>
        <taxon>Bacteria</taxon>
        <taxon>Pseudomonadati</taxon>
        <taxon>Pseudomonadota</taxon>
        <taxon>Alphaproteobacteria</taxon>
        <taxon>Hyphomicrobiales</taxon>
        <taxon>Tepidamorphaceae</taxon>
        <taxon>Microbaculum</taxon>
    </lineage>
</organism>
<comment type="caution">
    <text evidence="4">The sequence shown here is derived from an EMBL/GenBank/DDBJ whole genome shotgun (WGS) entry which is preliminary data.</text>
</comment>
<feature type="region of interest" description="Disordered" evidence="1">
    <location>
        <begin position="173"/>
        <end position="208"/>
    </location>
</feature>
<feature type="compositionally biased region" description="Low complexity" evidence="1">
    <location>
        <begin position="178"/>
        <end position="204"/>
    </location>
</feature>
<evidence type="ECO:0000313" key="5">
    <source>
        <dbReference type="Proteomes" id="UP001378188"/>
    </source>
</evidence>
<reference evidence="4 5" key="1">
    <citation type="submission" date="2024-02" db="EMBL/GenBank/DDBJ databases">
        <title>Genome analysis and characterization of Microbaculum marinisediminis sp. nov., isolated from marine sediment.</title>
        <authorList>
            <person name="Du Z.-J."/>
            <person name="Ye Y.-Q."/>
            <person name="Zhang Z.-R."/>
            <person name="Yuan S.-M."/>
            <person name="Zhang X.-Y."/>
        </authorList>
    </citation>
    <scope>NUCLEOTIDE SEQUENCE [LARGE SCALE GENOMIC DNA]</scope>
    <source>
        <strain evidence="4 5">SDUM1044001</strain>
    </source>
</reference>
<protein>
    <submittedName>
        <fullName evidence="4">Glycoside hydrolase family 108 protein</fullName>
    </submittedName>
</protein>
<dbReference type="CDD" id="cd13926">
    <property type="entry name" value="N-acetylmuramidase_GH108"/>
    <property type="match status" value="1"/>
</dbReference>
<dbReference type="Pfam" id="PF09374">
    <property type="entry name" value="PG_binding_3"/>
    <property type="match status" value="1"/>
</dbReference>
<dbReference type="EMBL" id="JAZHOF010000006">
    <property type="protein sequence ID" value="MEJ8573110.1"/>
    <property type="molecule type" value="Genomic_DNA"/>
</dbReference>
<dbReference type="SUPFAM" id="SSF53955">
    <property type="entry name" value="Lysozyme-like"/>
    <property type="match status" value="1"/>
</dbReference>
<evidence type="ECO:0000259" key="2">
    <source>
        <dbReference type="Pfam" id="PF05838"/>
    </source>
</evidence>
<accession>A0AAW9RY12</accession>
<evidence type="ECO:0000313" key="4">
    <source>
        <dbReference type="EMBL" id="MEJ8573110.1"/>
    </source>
</evidence>
<feature type="domain" description="Peptidoglycan binding" evidence="3">
    <location>
        <begin position="98"/>
        <end position="155"/>
    </location>
</feature>
<keyword evidence="4" id="KW-0378">Hydrolase</keyword>
<feature type="domain" description="TtsA-like Glycoside hydrolase family 108" evidence="2">
    <location>
        <begin position="12"/>
        <end position="94"/>
    </location>
</feature>
<dbReference type="Gene3D" id="1.20.141.10">
    <property type="entry name" value="Chitosanase, subunit A, domain 1"/>
    <property type="match status" value="1"/>
</dbReference>
<sequence>MVQETFDKAMPHLFGHEGGYADHPSDPGGATKYGITRATLAAWRGRSVSKTDVRRLTREEAASIYRARYWAAVKADELPAGVDYCVFDAAVNSGPARAAKWLQAAARVRQDGVVGPATLAAVRSAGAGRLIEDICDVRLAFLRGLSGWAVFGRGWERRVGDVRRLARQMAEASGRVEAPATTAATLPDPDPAGLDPAGPDTAGPDTGGSGRGLLAALAAFLRAILTGGRS</sequence>
<keyword evidence="5" id="KW-1185">Reference proteome</keyword>
<dbReference type="Pfam" id="PF05838">
    <property type="entry name" value="Glyco_hydro_108"/>
    <property type="match status" value="1"/>
</dbReference>
<dbReference type="InterPro" id="IPR023346">
    <property type="entry name" value="Lysozyme-like_dom_sf"/>
</dbReference>
<dbReference type="InterPro" id="IPR018537">
    <property type="entry name" value="Peptidoglycan-bd_3"/>
</dbReference>
<name>A0AAW9RY12_9HYPH</name>
<dbReference type="Proteomes" id="UP001378188">
    <property type="component" value="Unassembled WGS sequence"/>
</dbReference>
<proteinExistence type="predicted"/>
<dbReference type="RefSeq" id="WP_340330800.1">
    <property type="nucleotide sequence ID" value="NZ_JAZHOF010000006.1"/>
</dbReference>
<dbReference type="InterPro" id="IPR008565">
    <property type="entry name" value="TtsA-like_GH18_dom"/>
</dbReference>
<dbReference type="GO" id="GO:0016787">
    <property type="term" value="F:hydrolase activity"/>
    <property type="evidence" value="ECO:0007669"/>
    <property type="project" value="UniProtKB-KW"/>
</dbReference>
<gene>
    <name evidence="4" type="ORF">V3328_16580</name>
</gene>
<evidence type="ECO:0000259" key="3">
    <source>
        <dbReference type="Pfam" id="PF09374"/>
    </source>
</evidence>
<dbReference type="AlphaFoldDB" id="A0AAW9RY12"/>
<evidence type="ECO:0000256" key="1">
    <source>
        <dbReference type="SAM" id="MobiDB-lite"/>
    </source>
</evidence>